<dbReference type="FunFam" id="1.10.8.640:FF:000001">
    <property type="entry name" value="Cytochrome c-type biogenesis protein"/>
    <property type="match status" value="1"/>
</dbReference>
<keyword evidence="6" id="KW-0408">Iron</keyword>
<evidence type="ECO:0000256" key="4">
    <source>
        <dbReference type="ARBA" id="ARBA00022729"/>
    </source>
</evidence>
<dbReference type="InterPro" id="IPR051263">
    <property type="entry name" value="C-type_cytochrome_biogenesis"/>
</dbReference>
<dbReference type="GO" id="GO:0046872">
    <property type="term" value="F:metal ion binding"/>
    <property type="evidence" value="ECO:0007669"/>
    <property type="project" value="UniProtKB-KW"/>
</dbReference>
<dbReference type="InterPro" id="IPR005616">
    <property type="entry name" value="CcmH/CycL/Ccl2/NrfF_N"/>
</dbReference>
<dbReference type="Gene3D" id="1.10.8.640">
    <property type="entry name" value="Cytochrome C biogenesis protein"/>
    <property type="match status" value="1"/>
</dbReference>
<keyword evidence="4" id="KW-0732">Signal</keyword>
<dbReference type="EMBL" id="UOFA01000390">
    <property type="protein sequence ID" value="VAW48151.1"/>
    <property type="molecule type" value="Genomic_DNA"/>
</dbReference>
<dbReference type="InterPro" id="IPR038297">
    <property type="entry name" value="CcmH/CycL/NrfF/Ccl2_sf"/>
</dbReference>
<feature type="transmembrane region" description="Helical" evidence="7">
    <location>
        <begin position="50"/>
        <end position="68"/>
    </location>
</feature>
<keyword evidence="5" id="KW-0201">Cytochrome c-type biogenesis</keyword>
<keyword evidence="9" id="KW-0456">Lyase</keyword>
<evidence type="ECO:0000259" key="8">
    <source>
        <dbReference type="Pfam" id="PF03918"/>
    </source>
</evidence>
<evidence type="ECO:0000256" key="2">
    <source>
        <dbReference type="ARBA" id="ARBA00022617"/>
    </source>
</evidence>
<dbReference type="GO" id="GO:0016829">
    <property type="term" value="F:lyase activity"/>
    <property type="evidence" value="ECO:0007669"/>
    <property type="project" value="UniProtKB-KW"/>
</dbReference>
<evidence type="ECO:0000256" key="1">
    <source>
        <dbReference type="ARBA" id="ARBA00010342"/>
    </source>
</evidence>
<sequence>EYSTAEKLDFAKIFHYYRQIASYSPQIMKNYCLKPDFPSLRLLSRSSTKYLILLFSLISTPLMAIEVYDFETKEQETLYQDLAKELRCLVCQNQNLADSDAGLAKDLKDQVAEFVIAGQDAQSIKQYMVDRYGDFVTYDPPMNASTAFLWFSPLVVFLIGGIVLFINIRKKHHE</sequence>
<proteinExistence type="inferred from homology"/>
<evidence type="ECO:0000256" key="6">
    <source>
        <dbReference type="ARBA" id="ARBA00023004"/>
    </source>
</evidence>
<feature type="non-terminal residue" evidence="9">
    <location>
        <position position="1"/>
    </location>
</feature>
<keyword evidence="7" id="KW-0472">Membrane</keyword>
<keyword evidence="7" id="KW-1133">Transmembrane helix</keyword>
<dbReference type="GO" id="GO:0005886">
    <property type="term" value="C:plasma membrane"/>
    <property type="evidence" value="ECO:0007669"/>
    <property type="project" value="TreeGrafter"/>
</dbReference>
<protein>
    <submittedName>
        <fullName evidence="9">Cytochrome c heme lyase subunit CcmL</fullName>
    </submittedName>
</protein>
<evidence type="ECO:0000256" key="3">
    <source>
        <dbReference type="ARBA" id="ARBA00022723"/>
    </source>
</evidence>
<evidence type="ECO:0000313" key="9">
    <source>
        <dbReference type="EMBL" id="VAW48151.1"/>
    </source>
</evidence>
<gene>
    <name evidence="9" type="ORF">MNBD_GAMMA02-1050</name>
</gene>
<dbReference type="AlphaFoldDB" id="A0A3B0VYQ0"/>
<name>A0A3B0VYQ0_9ZZZZ</name>
<feature type="transmembrane region" description="Helical" evidence="7">
    <location>
        <begin position="147"/>
        <end position="168"/>
    </location>
</feature>
<accession>A0A3B0VYQ0</accession>
<comment type="similarity">
    <text evidence="1">Belongs to the CcmH/CycL/Ccl2/NrfF family.</text>
</comment>
<dbReference type="CDD" id="cd16378">
    <property type="entry name" value="CcmH_N"/>
    <property type="match status" value="1"/>
</dbReference>
<keyword evidence="3" id="KW-0479">Metal-binding</keyword>
<evidence type="ECO:0000256" key="5">
    <source>
        <dbReference type="ARBA" id="ARBA00022748"/>
    </source>
</evidence>
<evidence type="ECO:0000256" key="7">
    <source>
        <dbReference type="SAM" id="Phobius"/>
    </source>
</evidence>
<keyword evidence="2" id="KW-0349">Heme</keyword>
<reference evidence="9" key="1">
    <citation type="submission" date="2018-06" db="EMBL/GenBank/DDBJ databases">
        <authorList>
            <person name="Zhirakovskaya E."/>
        </authorList>
    </citation>
    <scope>NUCLEOTIDE SEQUENCE</scope>
</reference>
<keyword evidence="7" id="KW-0812">Transmembrane</keyword>
<dbReference type="GO" id="GO:0017004">
    <property type="term" value="P:cytochrome complex assembly"/>
    <property type="evidence" value="ECO:0007669"/>
    <property type="project" value="UniProtKB-KW"/>
</dbReference>
<dbReference type="PANTHER" id="PTHR47870">
    <property type="entry name" value="CYTOCHROME C-TYPE BIOGENESIS PROTEIN CCMH"/>
    <property type="match status" value="1"/>
</dbReference>
<dbReference type="Pfam" id="PF03918">
    <property type="entry name" value="CcmH"/>
    <property type="match status" value="1"/>
</dbReference>
<organism evidence="9">
    <name type="scientific">hydrothermal vent metagenome</name>
    <dbReference type="NCBI Taxonomy" id="652676"/>
    <lineage>
        <taxon>unclassified sequences</taxon>
        <taxon>metagenomes</taxon>
        <taxon>ecological metagenomes</taxon>
    </lineage>
</organism>
<feature type="domain" description="CcmH/CycL/Ccl2/NrfF N-terminal" evidence="8">
    <location>
        <begin position="52"/>
        <end position="172"/>
    </location>
</feature>
<dbReference type="PANTHER" id="PTHR47870:SF1">
    <property type="entry name" value="CYTOCHROME C-TYPE BIOGENESIS PROTEIN CCMH"/>
    <property type="match status" value="1"/>
</dbReference>